<dbReference type="AlphaFoldDB" id="A0ABD0XGA3"/>
<dbReference type="PANTHER" id="PTHR14352">
    <property type="entry name" value="HAUS AUGMIN-LIKE COMPLEX SUBUNIT 7"/>
    <property type="match status" value="1"/>
</dbReference>
<reference evidence="1 2" key="1">
    <citation type="submission" date="2024-06" db="EMBL/GenBank/DDBJ databases">
        <authorList>
            <person name="Pan Q."/>
            <person name="Wen M."/>
            <person name="Jouanno E."/>
            <person name="Zahm M."/>
            <person name="Klopp C."/>
            <person name="Cabau C."/>
            <person name="Louis A."/>
            <person name="Berthelot C."/>
            <person name="Parey E."/>
            <person name="Roest Crollius H."/>
            <person name="Montfort J."/>
            <person name="Robinson-Rechavi M."/>
            <person name="Bouchez O."/>
            <person name="Lampietro C."/>
            <person name="Lopez Roques C."/>
            <person name="Donnadieu C."/>
            <person name="Postlethwait J."/>
            <person name="Bobe J."/>
            <person name="Verreycken H."/>
            <person name="Guiguen Y."/>
        </authorList>
    </citation>
    <scope>NUCLEOTIDE SEQUENCE [LARGE SCALE GENOMIC DNA]</scope>
    <source>
        <strain evidence="1">Up_M1</strain>
        <tissue evidence="1">Testis</tissue>
    </source>
</reference>
<dbReference type="PANTHER" id="PTHR14352:SF2">
    <property type="entry name" value="HAUS AUGMIN-LIKE COMPLEX SUBUNIT 7"/>
    <property type="match status" value="1"/>
</dbReference>
<dbReference type="InterPro" id="IPR029711">
    <property type="entry name" value="Haus7-like"/>
</dbReference>
<comment type="caution">
    <text evidence="1">The sequence shown here is derived from an EMBL/GenBank/DDBJ whole genome shotgun (WGS) entry which is preliminary data.</text>
</comment>
<evidence type="ECO:0000313" key="2">
    <source>
        <dbReference type="Proteomes" id="UP001557470"/>
    </source>
</evidence>
<keyword evidence="2" id="KW-1185">Reference proteome</keyword>
<proteinExistence type="predicted"/>
<accession>A0ABD0XGA3</accession>
<dbReference type="EMBL" id="JAGEUA010000001">
    <property type="protein sequence ID" value="KAL1020498.1"/>
    <property type="molecule type" value="Genomic_DNA"/>
</dbReference>
<gene>
    <name evidence="1" type="ORF">UPYG_G00000870</name>
</gene>
<organism evidence="1 2">
    <name type="scientific">Umbra pygmaea</name>
    <name type="common">Eastern mudminnow</name>
    <dbReference type="NCBI Taxonomy" id="75934"/>
    <lineage>
        <taxon>Eukaryota</taxon>
        <taxon>Metazoa</taxon>
        <taxon>Chordata</taxon>
        <taxon>Craniata</taxon>
        <taxon>Vertebrata</taxon>
        <taxon>Euteleostomi</taxon>
        <taxon>Actinopterygii</taxon>
        <taxon>Neopterygii</taxon>
        <taxon>Teleostei</taxon>
        <taxon>Protacanthopterygii</taxon>
        <taxon>Esociformes</taxon>
        <taxon>Umbridae</taxon>
        <taxon>Umbra</taxon>
    </lineage>
</organism>
<dbReference type="Proteomes" id="UP001557470">
    <property type="component" value="Unassembled WGS sequence"/>
</dbReference>
<name>A0ABD0XGA3_UMBPY</name>
<evidence type="ECO:0000313" key="1">
    <source>
        <dbReference type="EMBL" id="KAL1020498.1"/>
    </source>
</evidence>
<sequence length="355" mass="39728">MAGISKEHRLSQHVYSTLQTMSCHLVEGLYLREAESMQDLLCSPSQHRIDILAWICSRICPSFSQKLTSLRSKQSDALSQELAVFGQELMLCRADDLDLIEGRASPLRQLCFLEQLLSVVPGVVPGSAESSGDGLLKELFSPEALPPLKTILTPTLNPWPAHIRATRKGQRSLPSRPRGEEVADVTGLLESTRNTLEQLHNQCVFLHHEAASPSVFSPSALRVAVCDLAQMMGVFRRVYQTDFRSFITRDPPRFCSHNHSFKTVHTLLTNCNMELEMLQQVSETAEALSDSVNEVHTHPRYWSHQHKHTLSTQLADLTRRYTEFLTLNSSDSMLMPTGASADGTHATTQSIMMTF</sequence>
<evidence type="ECO:0008006" key="3">
    <source>
        <dbReference type="Google" id="ProtNLM"/>
    </source>
</evidence>
<protein>
    <recommendedName>
        <fullName evidence="3">HAUS augmin-like complex subunit 7</fullName>
    </recommendedName>
</protein>